<keyword evidence="1" id="KW-0472">Membrane</keyword>
<accession>A0A933L442</accession>
<comment type="caution">
    <text evidence="2">The sequence shown here is derived from an EMBL/GenBank/DDBJ whole genome shotgun (WGS) entry which is preliminary data.</text>
</comment>
<keyword evidence="1" id="KW-0812">Transmembrane</keyword>
<name>A0A933L442_9HYPH</name>
<sequence length="143" mass="16513">MAFIDPELAKFLTPPGWTPSLWIGVLATSTFGLVLIQFRTDWRARSEAHSRSFDMYAEVKREAGYLLASTERQIPSREFHRLASRYDMASDVGVGVPESEFLSQKRRHKVKIELSKILDSRPGAVIAFERFKILWRDLREKAK</sequence>
<proteinExistence type="predicted"/>
<evidence type="ECO:0000256" key="1">
    <source>
        <dbReference type="SAM" id="Phobius"/>
    </source>
</evidence>
<dbReference type="Proteomes" id="UP000782610">
    <property type="component" value="Unassembled WGS sequence"/>
</dbReference>
<dbReference type="EMBL" id="JACRAF010000027">
    <property type="protein sequence ID" value="MBI4922091.1"/>
    <property type="molecule type" value="Genomic_DNA"/>
</dbReference>
<protein>
    <submittedName>
        <fullName evidence="2">Uncharacterized protein</fullName>
    </submittedName>
</protein>
<evidence type="ECO:0000313" key="3">
    <source>
        <dbReference type="Proteomes" id="UP000782610"/>
    </source>
</evidence>
<evidence type="ECO:0000313" key="2">
    <source>
        <dbReference type="EMBL" id="MBI4922091.1"/>
    </source>
</evidence>
<dbReference type="AlphaFoldDB" id="A0A933L442"/>
<keyword evidence="1" id="KW-1133">Transmembrane helix</keyword>
<gene>
    <name evidence="2" type="ORF">HY834_10100</name>
</gene>
<reference evidence="2" key="1">
    <citation type="submission" date="2020-07" db="EMBL/GenBank/DDBJ databases">
        <title>Huge and variable diversity of episymbiotic CPR bacteria and DPANN archaea in groundwater ecosystems.</title>
        <authorList>
            <person name="He C.Y."/>
            <person name="Keren R."/>
            <person name="Whittaker M."/>
            <person name="Farag I.F."/>
            <person name="Doudna J."/>
            <person name="Cate J.H.D."/>
            <person name="Banfield J.F."/>
        </authorList>
    </citation>
    <scope>NUCLEOTIDE SEQUENCE</scope>
    <source>
        <strain evidence="2">NC_groundwater_1586_Pr3_B-0.1um_66_15</strain>
    </source>
</reference>
<organism evidence="2 3">
    <name type="scientific">Devosia nanyangense</name>
    <dbReference type="NCBI Taxonomy" id="1228055"/>
    <lineage>
        <taxon>Bacteria</taxon>
        <taxon>Pseudomonadati</taxon>
        <taxon>Pseudomonadota</taxon>
        <taxon>Alphaproteobacteria</taxon>
        <taxon>Hyphomicrobiales</taxon>
        <taxon>Devosiaceae</taxon>
        <taxon>Devosia</taxon>
    </lineage>
</organism>
<feature type="transmembrane region" description="Helical" evidence="1">
    <location>
        <begin position="20"/>
        <end position="38"/>
    </location>
</feature>